<dbReference type="EMBL" id="APBN01000008">
    <property type="protein sequence ID" value="EMT51383.1"/>
    <property type="molecule type" value="Genomic_DNA"/>
</dbReference>
<gene>
    <name evidence="3" type="ORF">I532_17558</name>
</gene>
<dbReference type="OrthoDB" id="9772751at2"/>
<comment type="caution">
    <text evidence="3">The sequence shown here is derived from an EMBL/GenBank/DDBJ whole genome shotgun (WGS) entry which is preliminary data.</text>
</comment>
<sequence length="248" mass="28467">MSMEIFFDIHSNLPREGPGNNDSTRKAFSYVKNIPGDARILDVGCGPGMQTMELAKLSDGPITAVDTHQPFLDELARRAAEAGVSHRITPVNASMFALPFEPLSFDVIWSEGAIYIMGFGEGLRAWRPLLKSGGYLAATELCWLRDERPDEVERFWAEAYPSMKTVEQNLRIIAEAGYTLQEHFVLPDSAWWDDYYEPMRERISQLQDRYKNDRDALATLKEASREVELYRKYSSYYGYVFYVMQKTD</sequence>
<dbReference type="CDD" id="cd02440">
    <property type="entry name" value="AdoMet_MTases"/>
    <property type="match status" value="1"/>
</dbReference>
<dbReference type="PANTHER" id="PTHR44068">
    <property type="entry name" value="ZGC:194242"/>
    <property type="match status" value="1"/>
</dbReference>
<evidence type="ECO:0000256" key="1">
    <source>
        <dbReference type="ARBA" id="ARBA00022679"/>
    </source>
</evidence>
<dbReference type="InterPro" id="IPR050447">
    <property type="entry name" value="Erg6_SMT_methyltransf"/>
</dbReference>
<dbReference type="GO" id="GO:0016126">
    <property type="term" value="P:sterol biosynthetic process"/>
    <property type="evidence" value="ECO:0007669"/>
    <property type="project" value="TreeGrafter"/>
</dbReference>
<evidence type="ECO:0000259" key="2">
    <source>
        <dbReference type="Pfam" id="PF13649"/>
    </source>
</evidence>
<dbReference type="STRING" id="1300222.I532_17558"/>
<protein>
    <submittedName>
        <fullName evidence="3">Type 11 methyltransferase</fullName>
    </submittedName>
</protein>
<evidence type="ECO:0000313" key="4">
    <source>
        <dbReference type="Proteomes" id="UP000012081"/>
    </source>
</evidence>
<dbReference type="InterPro" id="IPR029063">
    <property type="entry name" value="SAM-dependent_MTases_sf"/>
</dbReference>
<accession>M8DD57</accession>
<reference evidence="3 4" key="1">
    <citation type="submission" date="2013-03" db="EMBL/GenBank/DDBJ databases">
        <title>Assembly of a new bacterial strain Brevibacillus borstelensis AK1.</title>
        <authorList>
            <person name="Rajan I."/>
            <person name="PoliReddy D."/>
            <person name="Sugumar T."/>
            <person name="Rathinam K."/>
            <person name="Alqarawi S."/>
            <person name="Khalil A.B."/>
            <person name="Sivakumar N."/>
        </authorList>
    </citation>
    <scope>NUCLEOTIDE SEQUENCE [LARGE SCALE GENOMIC DNA]</scope>
    <source>
        <strain evidence="3 4">AK1</strain>
    </source>
</reference>
<keyword evidence="4" id="KW-1185">Reference proteome</keyword>
<organism evidence="3 4">
    <name type="scientific">Brevibacillus borstelensis AK1</name>
    <dbReference type="NCBI Taxonomy" id="1300222"/>
    <lineage>
        <taxon>Bacteria</taxon>
        <taxon>Bacillati</taxon>
        <taxon>Bacillota</taxon>
        <taxon>Bacilli</taxon>
        <taxon>Bacillales</taxon>
        <taxon>Paenibacillaceae</taxon>
        <taxon>Brevibacillus</taxon>
    </lineage>
</organism>
<name>M8DD57_9BACL</name>
<dbReference type="Pfam" id="PF13649">
    <property type="entry name" value="Methyltransf_25"/>
    <property type="match status" value="1"/>
</dbReference>
<keyword evidence="1 3" id="KW-0808">Transferase</keyword>
<feature type="domain" description="Methyltransferase" evidence="2">
    <location>
        <begin position="40"/>
        <end position="134"/>
    </location>
</feature>
<dbReference type="Gene3D" id="3.40.50.150">
    <property type="entry name" value="Vaccinia Virus protein VP39"/>
    <property type="match status" value="1"/>
</dbReference>
<evidence type="ECO:0000313" key="3">
    <source>
        <dbReference type="EMBL" id="EMT51383.1"/>
    </source>
</evidence>
<dbReference type="Proteomes" id="UP000012081">
    <property type="component" value="Unassembled WGS sequence"/>
</dbReference>
<dbReference type="PATRIC" id="fig|1300222.3.peg.3680"/>
<dbReference type="SUPFAM" id="SSF53335">
    <property type="entry name" value="S-adenosyl-L-methionine-dependent methyltransferases"/>
    <property type="match status" value="1"/>
</dbReference>
<keyword evidence="3" id="KW-0489">Methyltransferase</keyword>
<dbReference type="AlphaFoldDB" id="M8DD57"/>
<dbReference type="RefSeq" id="WP_003389839.1">
    <property type="nucleotide sequence ID" value="NZ_APBN01000008.1"/>
</dbReference>
<dbReference type="GO" id="GO:0003838">
    <property type="term" value="F:sterol 24-C-methyltransferase activity"/>
    <property type="evidence" value="ECO:0007669"/>
    <property type="project" value="TreeGrafter"/>
</dbReference>
<proteinExistence type="predicted"/>
<dbReference type="InterPro" id="IPR041698">
    <property type="entry name" value="Methyltransf_25"/>
</dbReference>
<dbReference type="PANTHER" id="PTHR44068:SF1">
    <property type="entry name" value="HYPOTHETICAL LOC100005854"/>
    <property type="match status" value="1"/>
</dbReference>
<dbReference type="GO" id="GO:0032259">
    <property type="term" value="P:methylation"/>
    <property type="evidence" value="ECO:0007669"/>
    <property type="project" value="UniProtKB-KW"/>
</dbReference>